<sequence length="90" mass="10614">MVACDFNMYFTFATPRWEGSAYILWIDHEFEENVVDENFVHPETHQSRVVEKAEQTAILDVDVDLVDRVGENQIIKFKDNITTQLCNYNR</sequence>
<evidence type="ECO:0000313" key="1">
    <source>
        <dbReference type="EMBL" id="KAI0492256.1"/>
    </source>
</evidence>
<accession>A0A8T3A6R9</accession>
<name>A0A8T3A6R9_DENNO</name>
<organism evidence="1 2">
    <name type="scientific">Dendrobium nobile</name>
    <name type="common">Orchid</name>
    <dbReference type="NCBI Taxonomy" id="94219"/>
    <lineage>
        <taxon>Eukaryota</taxon>
        <taxon>Viridiplantae</taxon>
        <taxon>Streptophyta</taxon>
        <taxon>Embryophyta</taxon>
        <taxon>Tracheophyta</taxon>
        <taxon>Spermatophyta</taxon>
        <taxon>Magnoliopsida</taxon>
        <taxon>Liliopsida</taxon>
        <taxon>Asparagales</taxon>
        <taxon>Orchidaceae</taxon>
        <taxon>Epidendroideae</taxon>
        <taxon>Malaxideae</taxon>
        <taxon>Dendrobiinae</taxon>
        <taxon>Dendrobium</taxon>
    </lineage>
</organism>
<dbReference type="AlphaFoldDB" id="A0A8T3A6R9"/>
<protein>
    <submittedName>
        <fullName evidence="1">Uncharacterized protein</fullName>
    </submittedName>
</protein>
<gene>
    <name evidence="1" type="ORF">KFK09_026525</name>
</gene>
<keyword evidence="2" id="KW-1185">Reference proteome</keyword>
<proteinExistence type="predicted"/>
<dbReference type="EMBL" id="JAGYWB010000018">
    <property type="protein sequence ID" value="KAI0492256.1"/>
    <property type="molecule type" value="Genomic_DNA"/>
</dbReference>
<evidence type="ECO:0000313" key="2">
    <source>
        <dbReference type="Proteomes" id="UP000829196"/>
    </source>
</evidence>
<dbReference type="Proteomes" id="UP000829196">
    <property type="component" value="Unassembled WGS sequence"/>
</dbReference>
<comment type="caution">
    <text evidence="1">The sequence shown here is derived from an EMBL/GenBank/DDBJ whole genome shotgun (WGS) entry which is preliminary data.</text>
</comment>
<reference evidence="1" key="1">
    <citation type="journal article" date="2022" name="Front. Genet.">
        <title>Chromosome-Scale Assembly of the Dendrobium nobile Genome Provides Insights Into the Molecular Mechanism of the Biosynthesis of the Medicinal Active Ingredient of Dendrobium.</title>
        <authorList>
            <person name="Xu Q."/>
            <person name="Niu S.-C."/>
            <person name="Li K.-L."/>
            <person name="Zheng P.-J."/>
            <person name="Zhang X.-J."/>
            <person name="Jia Y."/>
            <person name="Liu Y."/>
            <person name="Niu Y.-X."/>
            <person name="Yu L.-H."/>
            <person name="Chen D.-F."/>
            <person name="Zhang G.-Q."/>
        </authorList>
    </citation>
    <scope>NUCLEOTIDE SEQUENCE</scope>
    <source>
        <tissue evidence="1">Leaf</tissue>
    </source>
</reference>